<organism evidence="3 4">
    <name type="scientific">Gordonia asplenii</name>
    <dbReference type="NCBI Taxonomy" id="2725283"/>
    <lineage>
        <taxon>Bacteria</taxon>
        <taxon>Bacillati</taxon>
        <taxon>Actinomycetota</taxon>
        <taxon>Actinomycetes</taxon>
        <taxon>Mycobacteriales</taxon>
        <taxon>Gordoniaceae</taxon>
        <taxon>Gordonia</taxon>
    </lineage>
</organism>
<reference evidence="3 4" key="1">
    <citation type="submission" date="2020-04" db="EMBL/GenBank/DDBJ databases">
        <title>Gordonia sp. nov. TBRC 11910.</title>
        <authorList>
            <person name="Suriyachadkun C."/>
        </authorList>
    </citation>
    <scope>NUCLEOTIDE SEQUENCE [LARGE SCALE GENOMIC DNA]</scope>
    <source>
        <strain evidence="3 4">TBRC 11910</strain>
    </source>
</reference>
<feature type="region of interest" description="Disordered" evidence="1">
    <location>
        <begin position="40"/>
        <end position="65"/>
    </location>
</feature>
<evidence type="ECO:0000256" key="1">
    <source>
        <dbReference type="SAM" id="MobiDB-lite"/>
    </source>
</evidence>
<evidence type="ECO:0000256" key="2">
    <source>
        <dbReference type="SAM" id="SignalP"/>
    </source>
</evidence>
<evidence type="ECO:0000313" key="3">
    <source>
        <dbReference type="EMBL" id="NMO04179.1"/>
    </source>
</evidence>
<keyword evidence="2" id="KW-0732">Signal</keyword>
<keyword evidence="4" id="KW-1185">Reference proteome</keyword>
<name>A0A848L0G6_9ACTN</name>
<feature type="signal peptide" evidence="2">
    <location>
        <begin position="1"/>
        <end position="25"/>
    </location>
</feature>
<accession>A0A848L0G6</accession>
<protein>
    <submittedName>
        <fullName evidence="3">Uncharacterized protein</fullName>
    </submittedName>
</protein>
<proteinExistence type="predicted"/>
<comment type="caution">
    <text evidence="3">The sequence shown here is derived from an EMBL/GenBank/DDBJ whole genome shotgun (WGS) entry which is preliminary data.</text>
</comment>
<evidence type="ECO:0000313" key="4">
    <source>
        <dbReference type="Proteomes" id="UP000550729"/>
    </source>
</evidence>
<gene>
    <name evidence="3" type="ORF">HH308_23460</name>
</gene>
<dbReference type="AlphaFoldDB" id="A0A848L0G6"/>
<feature type="chain" id="PRO_5039437694" evidence="2">
    <location>
        <begin position="26"/>
        <end position="164"/>
    </location>
</feature>
<dbReference type="Proteomes" id="UP000550729">
    <property type="component" value="Unassembled WGS sequence"/>
</dbReference>
<sequence length="164" mass="16476">MKSKRVRAAVAAAGAVAALSASSMAAAPASAGLLDTLFGSLGGNTQPSPQGPNKPAPNASPNGVRTIVVTTSNYHSRKLGPNLYSTGSIGYSYSARDASNAEVKGSNCQMEVTFSGPDTPATSKSANCQGNVGNVGRFRTAGKYTLTVTDRVSGAVGSASFTVE</sequence>
<dbReference type="EMBL" id="JABBNB010000031">
    <property type="protein sequence ID" value="NMO04179.1"/>
    <property type="molecule type" value="Genomic_DNA"/>
</dbReference>
<dbReference type="RefSeq" id="WP_170196679.1">
    <property type="nucleotide sequence ID" value="NZ_JABBNB010000031.1"/>
</dbReference>